<protein>
    <submittedName>
        <fullName evidence="2">Uncharacterized protein</fullName>
    </submittedName>
</protein>
<dbReference type="VEuPathDB" id="MicrosporidiaDB:VCUG_02256"/>
<keyword evidence="1" id="KW-0812">Transmembrane</keyword>
<feature type="transmembrane region" description="Helical" evidence="1">
    <location>
        <begin position="71"/>
        <end position="90"/>
    </location>
</feature>
<evidence type="ECO:0000256" key="1">
    <source>
        <dbReference type="SAM" id="Phobius"/>
    </source>
</evidence>
<dbReference type="EMBL" id="GL877454">
    <property type="protein sequence ID" value="ELA46247.1"/>
    <property type="molecule type" value="Genomic_DNA"/>
</dbReference>
<sequence length="154" mass="17915">MLLDSIAMRTEVIALLTNGCNIFIQFIVFGLILMIEKMQLDQNAYIEISITMLFGHVFFIDGVLSKNIYQVWSYSIFLVYLCIMIILRGFSDVSTIFFIFLVVLWYVLLVTNIIVNLIFFRFLFYEFAWSSYALLGANTRINGKCSFLIQPHTN</sequence>
<gene>
    <name evidence="2" type="ORF">VCUG_02256</name>
</gene>
<dbReference type="HOGENOM" id="CLU_1769394_0_0_1"/>
<proteinExistence type="predicted"/>
<organism evidence="2 3">
    <name type="scientific">Vavraia culicis (isolate floridensis)</name>
    <name type="common">Microsporidian parasite</name>
    <dbReference type="NCBI Taxonomy" id="948595"/>
    <lineage>
        <taxon>Eukaryota</taxon>
        <taxon>Fungi</taxon>
        <taxon>Fungi incertae sedis</taxon>
        <taxon>Microsporidia</taxon>
        <taxon>Pleistophoridae</taxon>
        <taxon>Vavraia</taxon>
    </lineage>
</organism>
<evidence type="ECO:0000313" key="2">
    <source>
        <dbReference type="EMBL" id="ELA46247.1"/>
    </source>
</evidence>
<dbReference type="AlphaFoldDB" id="L2GS95"/>
<feature type="transmembrane region" description="Helical" evidence="1">
    <location>
        <begin position="12"/>
        <end position="32"/>
    </location>
</feature>
<dbReference type="Proteomes" id="UP000011081">
    <property type="component" value="Unassembled WGS sequence"/>
</dbReference>
<evidence type="ECO:0000313" key="3">
    <source>
        <dbReference type="Proteomes" id="UP000011081"/>
    </source>
</evidence>
<dbReference type="RefSeq" id="XP_008075266.1">
    <property type="nucleotide sequence ID" value="XM_008077075.1"/>
</dbReference>
<dbReference type="InParanoid" id="L2GS95"/>
<name>L2GS95_VAVCU</name>
<accession>L2GS95</accession>
<keyword evidence="1" id="KW-1133">Transmembrane helix</keyword>
<reference evidence="3" key="1">
    <citation type="submission" date="2011-03" db="EMBL/GenBank/DDBJ databases">
        <title>The genome sequence of Vavraia culicis strain floridensis.</title>
        <authorList>
            <consortium name="The Broad Institute Genome Sequencing Platform"/>
            <person name="Cuomo C."/>
            <person name="Becnel J."/>
            <person name="Sanscrainte N."/>
            <person name="Young S.K."/>
            <person name="Zeng Q."/>
            <person name="Gargeya S."/>
            <person name="Fitzgerald M."/>
            <person name="Haas B."/>
            <person name="Abouelleil A."/>
            <person name="Alvarado L."/>
            <person name="Arachchi H.M."/>
            <person name="Berlin A."/>
            <person name="Chapman S.B."/>
            <person name="Gearin G."/>
            <person name="Goldberg J."/>
            <person name="Griggs A."/>
            <person name="Gujja S."/>
            <person name="Hansen M."/>
            <person name="Heiman D."/>
            <person name="Howarth C."/>
            <person name="Larimer J."/>
            <person name="Lui A."/>
            <person name="MacDonald P.J.P."/>
            <person name="McCowen C."/>
            <person name="Montmayeur A."/>
            <person name="Murphy C."/>
            <person name="Neiman D."/>
            <person name="Pearson M."/>
            <person name="Priest M."/>
            <person name="Roberts A."/>
            <person name="Saif S."/>
            <person name="Shea T."/>
            <person name="Sisk P."/>
            <person name="Stolte C."/>
            <person name="Sykes S."/>
            <person name="Wortman J."/>
            <person name="Nusbaum C."/>
            <person name="Birren B."/>
        </authorList>
    </citation>
    <scope>NUCLEOTIDE SEQUENCE [LARGE SCALE GENOMIC DNA]</scope>
    <source>
        <strain evidence="3">floridensis</strain>
    </source>
</reference>
<dbReference type="GeneID" id="19880120"/>
<keyword evidence="3" id="KW-1185">Reference proteome</keyword>
<keyword evidence="1" id="KW-0472">Membrane</keyword>
<dbReference type="OMA" id="FYEFAWS"/>
<feature type="transmembrane region" description="Helical" evidence="1">
    <location>
        <begin position="96"/>
        <end position="124"/>
    </location>
</feature>
<dbReference type="OrthoDB" id="10339082at2759"/>